<sequence length="199" mass="20819">MIKNIARTFVLVAGAICLVLGNPAAAQQPQQAQPKPSKAAPAAPKPAAAAAPAPAASVEGNAQSQPVWTSRCASEGRKSALLCEVEQSLYMTKTGQLVASVNVKLPADTRQPVMMIQLPVGLFLPAGVTFQVDEGKPQALAIQTCDLKGCYAATPLSPDILTTMTSGKRLSVVFQNLNKENVNLAFVLSGFAEGYDKIN</sequence>
<evidence type="ECO:0000256" key="2">
    <source>
        <dbReference type="SAM" id="SignalP"/>
    </source>
</evidence>
<dbReference type="Pfam" id="PF06776">
    <property type="entry name" value="IalB"/>
    <property type="match status" value="1"/>
</dbReference>
<feature type="signal peptide" evidence="2">
    <location>
        <begin position="1"/>
        <end position="26"/>
    </location>
</feature>
<gene>
    <name evidence="3" type="ORF">RPMA_07695</name>
</gene>
<name>A0ABX8AIR8_9BRAD</name>
<evidence type="ECO:0000313" key="4">
    <source>
        <dbReference type="Proteomes" id="UP000682843"/>
    </source>
</evidence>
<feature type="region of interest" description="Disordered" evidence="1">
    <location>
        <begin position="28"/>
        <end position="62"/>
    </location>
</feature>
<keyword evidence="4" id="KW-1185">Reference proteome</keyword>
<dbReference type="Proteomes" id="UP000682843">
    <property type="component" value="Chromosome"/>
</dbReference>
<protein>
    <submittedName>
        <fullName evidence="3">Invasion associated locus B family protein</fullName>
    </submittedName>
</protein>
<dbReference type="InterPro" id="IPR010642">
    <property type="entry name" value="Invasion_prot_B"/>
</dbReference>
<feature type="chain" id="PRO_5045855878" evidence="2">
    <location>
        <begin position="27"/>
        <end position="199"/>
    </location>
</feature>
<proteinExistence type="predicted"/>
<reference evidence="3 4" key="1">
    <citation type="submission" date="2019-02" db="EMBL/GenBank/DDBJ databases">
        <title>Emended description of the genus Rhodopseudomonas and description of Rhodopseudomonas albus sp. nov., a non-phototrophic, heavy-metal-tolerant bacterium isolated from garden soil.</title>
        <authorList>
            <person name="Bao Z."/>
            <person name="Cao W.W."/>
            <person name="Sato Y."/>
            <person name="Nishizawa T."/>
            <person name="Zhao J."/>
            <person name="Guo Y."/>
            <person name="Ohta H."/>
        </authorList>
    </citation>
    <scope>NUCLEOTIDE SEQUENCE [LARGE SCALE GENOMIC DNA]</scope>
    <source>
        <strain evidence="3 4">SK50-23</strain>
    </source>
</reference>
<accession>A0ABX8AIR8</accession>
<evidence type="ECO:0000256" key="1">
    <source>
        <dbReference type="SAM" id="MobiDB-lite"/>
    </source>
</evidence>
<dbReference type="Gene3D" id="2.60.40.1880">
    <property type="entry name" value="Invasion associated locus B (IalB) protein"/>
    <property type="match status" value="1"/>
</dbReference>
<evidence type="ECO:0000313" key="3">
    <source>
        <dbReference type="EMBL" id="QUS42310.1"/>
    </source>
</evidence>
<dbReference type="InterPro" id="IPR038696">
    <property type="entry name" value="IalB_sf"/>
</dbReference>
<dbReference type="EMBL" id="CP036498">
    <property type="protein sequence ID" value="QUS42310.1"/>
    <property type="molecule type" value="Genomic_DNA"/>
</dbReference>
<keyword evidence="2" id="KW-0732">Signal</keyword>
<organism evidence="3 4">
    <name type="scientific">Tardiphaga alba</name>
    <dbReference type="NCBI Taxonomy" id="340268"/>
    <lineage>
        <taxon>Bacteria</taxon>
        <taxon>Pseudomonadati</taxon>
        <taxon>Pseudomonadota</taxon>
        <taxon>Alphaproteobacteria</taxon>
        <taxon>Hyphomicrobiales</taxon>
        <taxon>Nitrobacteraceae</taxon>
        <taxon>Tardiphaga</taxon>
    </lineage>
</organism>
<feature type="compositionally biased region" description="Low complexity" evidence="1">
    <location>
        <begin position="28"/>
        <end position="57"/>
    </location>
</feature>